<organism evidence="8 9">
    <name type="scientific">Nocardioides acrostichi</name>
    <dbReference type="NCBI Taxonomy" id="2784339"/>
    <lineage>
        <taxon>Bacteria</taxon>
        <taxon>Bacillati</taxon>
        <taxon>Actinomycetota</taxon>
        <taxon>Actinomycetes</taxon>
        <taxon>Propionibacteriales</taxon>
        <taxon>Nocardioidaceae</taxon>
        <taxon>Nocardioides</taxon>
    </lineage>
</organism>
<evidence type="ECO:0000256" key="6">
    <source>
        <dbReference type="ARBA" id="ARBA00023063"/>
    </source>
</evidence>
<keyword evidence="9" id="KW-1185">Reference proteome</keyword>
<dbReference type="CDD" id="cd03529">
    <property type="entry name" value="Rieske_NirD"/>
    <property type="match status" value="1"/>
</dbReference>
<dbReference type="InterPro" id="IPR017941">
    <property type="entry name" value="Rieske_2Fe-2S"/>
</dbReference>
<dbReference type="InterPro" id="IPR036922">
    <property type="entry name" value="Rieske_2Fe-2S_sf"/>
</dbReference>
<dbReference type="InterPro" id="IPR012748">
    <property type="entry name" value="Rieske-like_NirD"/>
</dbReference>
<evidence type="ECO:0000256" key="2">
    <source>
        <dbReference type="ARBA" id="ARBA00022723"/>
    </source>
</evidence>
<evidence type="ECO:0000313" key="8">
    <source>
        <dbReference type="EMBL" id="MBF4163239.1"/>
    </source>
</evidence>
<keyword evidence="1" id="KW-0001">2Fe-2S</keyword>
<evidence type="ECO:0000256" key="5">
    <source>
        <dbReference type="ARBA" id="ARBA00023014"/>
    </source>
</evidence>
<name>A0A930YE80_9ACTN</name>
<evidence type="ECO:0000259" key="7">
    <source>
        <dbReference type="PROSITE" id="PS51296"/>
    </source>
</evidence>
<dbReference type="EMBL" id="JADIVZ010000010">
    <property type="protein sequence ID" value="MBF4163239.1"/>
    <property type="molecule type" value="Genomic_DNA"/>
</dbReference>
<dbReference type="PANTHER" id="PTHR40562">
    <property type="match status" value="1"/>
</dbReference>
<gene>
    <name evidence="8" type="primary">nirD</name>
    <name evidence="8" type="ORF">ISG29_16225</name>
</gene>
<dbReference type="GO" id="GO:0051537">
    <property type="term" value="F:2 iron, 2 sulfur cluster binding"/>
    <property type="evidence" value="ECO:0007669"/>
    <property type="project" value="UniProtKB-KW"/>
</dbReference>
<dbReference type="RefSeq" id="WP_194504496.1">
    <property type="nucleotide sequence ID" value="NZ_JADIVZ010000010.1"/>
</dbReference>
<dbReference type="GO" id="GO:0016705">
    <property type="term" value="F:oxidoreductase activity, acting on paired donors, with incorporation or reduction of molecular oxygen"/>
    <property type="evidence" value="ECO:0007669"/>
    <property type="project" value="UniProtKB-ARBA"/>
</dbReference>
<feature type="domain" description="Rieske" evidence="7">
    <location>
        <begin position="6"/>
        <end position="110"/>
    </location>
</feature>
<sequence>MSITWTPVCHLSQIARESGVAAWVHGEAVAVFRDHTDAVYALSNIDPKTGASVLSRGIVGTRRRVEGDVGFVASPLLKQPYRLSDGVCLDDETLKVATYEVRVVGGSIEVGARRD</sequence>
<keyword evidence="5" id="KW-0411">Iron-sulfur</keyword>
<dbReference type="GO" id="GO:0042128">
    <property type="term" value="P:nitrate assimilation"/>
    <property type="evidence" value="ECO:0007669"/>
    <property type="project" value="UniProtKB-KW"/>
</dbReference>
<dbReference type="InterPro" id="IPR017881">
    <property type="entry name" value="NirD"/>
</dbReference>
<dbReference type="GO" id="GO:0046872">
    <property type="term" value="F:metal ion binding"/>
    <property type="evidence" value="ECO:0007669"/>
    <property type="project" value="UniProtKB-KW"/>
</dbReference>
<keyword evidence="2" id="KW-0479">Metal-binding</keyword>
<proteinExistence type="predicted"/>
<reference evidence="8" key="1">
    <citation type="submission" date="2020-11" db="EMBL/GenBank/DDBJ databases">
        <title>Nocardioides sp. CBS4Y-1, whole genome shotgun sequence.</title>
        <authorList>
            <person name="Tuo L."/>
        </authorList>
    </citation>
    <scope>NUCLEOTIDE SEQUENCE</scope>
    <source>
        <strain evidence="8">CBS4Y-1</strain>
    </source>
</reference>
<dbReference type="GO" id="GO:0004497">
    <property type="term" value="F:monooxygenase activity"/>
    <property type="evidence" value="ECO:0007669"/>
    <property type="project" value="UniProtKB-ARBA"/>
</dbReference>
<dbReference type="PROSITE" id="PS51300">
    <property type="entry name" value="NIRD"/>
    <property type="match status" value="1"/>
</dbReference>
<evidence type="ECO:0000256" key="4">
    <source>
        <dbReference type="ARBA" id="ARBA00023004"/>
    </source>
</evidence>
<dbReference type="Proteomes" id="UP000656804">
    <property type="component" value="Unassembled WGS sequence"/>
</dbReference>
<dbReference type="NCBIfam" id="TIGR02378">
    <property type="entry name" value="nirD_assim_sml"/>
    <property type="match status" value="1"/>
</dbReference>
<dbReference type="AlphaFoldDB" id="A0A930YE80"/>
<accession>A0A930YE80</accession>
<dbReference type="Gene3D" id="2.102.10.10">
    <property type="entry name" value="Rieske [2Fe-2S] iron-sulphur domain"/>
    <property type="match status" value="1"/>
</dbReference>
<dbReference type="SUPFAM" id="SSF50022">
    <property type="entry name" value="ISP domain"/>
    <property type="match status" value="1"/>
</dbReference>
<keyword evidence="6" id="KW-0534">Nitrate assimilation</keyword>
<evidence type="ECO:0000256" key="3">
    <source>
        <dbReference type="ARBA" id="ARBA00023002"/>
    </source>
</evidence>
<dbReference type="PANTHER" id="PTHR40562:SF1">
    <property type="entry name" value="NITRITE REDUCTASE (NADH) SMALL SUBUNIT"/>
    <property type="match status" value="1"/>
</dbReference>
<comment type="caution">
    <text evidence="8">The sequence shown here is derived from an EMBL/GenBank/DDBJ whole genome shotgun (WGS) entry which is preliminary data.</text>
</comment>
<protein>
    <submittedName>
        <fullName evidence="8">Nitrite reductase small subunit NirD</fullName>
    </submittedName>
</protein>
<evidence type="ECO:0000256" key="1">
    <source>
        <dbReference type="ARBA" id="ARBA00022714"/>
    </source>
</evidence>
<dbReference type="PROSITE" id="PS51296">
    <property type="entry name" value="RIESKE"/>
    <property type="match status" value="1"/>
</dbReference>
<dbReference type="Pfam" id="PF13806">
    <property type="entry name" value="Rieske_2"/>
    <property type="match status" value="1"/>
</dbReference>
<keyword evidence="3" id="KW-0560">Oxidoreductase</keyword>
<keyword evidence="4" id="KW-0408">Iron</keyword>
<dbReference type="GO" id="GO:0008942">
    <property type="term" value="F:nitrite reductase [NAD(P)H] activity"/>
    <property type="evidence" value="ECO:0007669"/>
    <property type="project" value="InterPro"/>
</dbReference>
<evidence type="ECO:0000313" key="9">
    <source>
        <dbReference type="Proteomes" id="UP000656804"/>
    </source>
</evidence>